<evidence type="ECO:0000313" key="2">
    <source>
        <dbReference type="EMBL" id="SVA10596.1"/>
    </source>
</evidence>
<dbReference type="InterPro" id="IPR038404">
    <property type="entry name" value="TRAP_DctP_sf"/>
</dbReference>
<dbReference type="InterPro" id="IPR018389">
    <property type="entry name" value="DctP_fam"/>
</dbReference>
<sequence length="324" mass="35505">MKKLFKIAAACVFGLCFAYNAVAETWEMPTPYPDATFHTKNIHQFAADVAKETGGKLKINVHSAGSLFKHKEIKTALRGRQVPIGEIYMGLLANEHPIFAIDSMPFLATDYEQAANLWKVTKQGMEEQLDKQGIMLLYTVPWPPQGLYATKVINKASDMKGMKFRSVNANTTRLAELAGAVPTQIEVADLAQAFATGRIESMITSPSTGVSNKAWDFLSHFHHIQAWIPKNGVLMNKRAFRSLDSATQQAVLDAAARAEARGWAMSKAETDEKIAILKKNGVTIMTPSAALMSSLKDIGKIMSSEWSKKAGAEGAEILKAFRAL</sequence>
<proteinExistence type="predicted"/>
<name>A0A381T308_9ZZZZ</name>
<dbReference type="PANTHER" id="PTHR33376:SF4">
    <property type="entry name" value="SIALIC ACID-BINDING PERIPLASMIC PROTEIN SIAP"/>
    <property type="match status" value="1"/>
</dbReference>
<organism evidence="2">
    <name type="scientific">marine metagenome</name>
    <dbReference type="NCBI Taxonomy" id="408172"/>
    <lineage>
        <taxon>unclassified sequences</taxon>
        <taxon>metagenomes</taxon>
        <taxon>ecological metagenomes</taxon>
    </lineage>
</organism>
<dbReference type="EMBL" id="UINC01003950">
    <property type="protein sequence ID" value="SVA10596.1"/>
    <property type="molecule type" value="Genomic_DNA"/>
</dbReference>
<dbReference type="Gene3D" id="3.40.190.170">
    <property type="entry name" value="Bacterial extracellular solute-binding protein, family 7"/>
    <property type="match status" value="1"/>
</dbReference>
<dbReference type="CDD" id="cd13602">
    <property type="entry name" value="PBP2_TRAP_BpDctp6_7"/>
    <property type="match status" value="1"/>
</dbReference>
<dbReference type="NCBIfam" id="NF037995">
    <property type="entry name" value="TRAP_S1"/>
    <property type="match status" value="1"/>
</dbReference>
<keyword evidence="1" id="KW-0732">Signal</keyword>
<dbReference type="Pfam" id="PF03480">
    <property type="entry name" value="DctP"/>
    <property type="match status" value="1"/>
</dbReference>
<dbReference type="AlphaFoldDB" id="A0A381T308"/>
<protein>
    <recommendedName>
        <fullName evidence="3">C4-dicarboxylate ABC transporter substrate-binding protein</fullName>
    </recommendedName>
</protein>
<dbReference type="GO" id="GO:0055085">
    <property type="term" value="P:transmembrane transport"/>
    <property type="evidence" value="ECO:0007669"/>
    <property type="project" value="InterPro"/>
</dbReference>
<dbReference type="PANTHER" id="PTHR33376">
    <property type="match status" value="1"/>
</dbReference>
<gene>
    <name evidence="2" type="ORF">METZ01_LOCUS63450</name>
</gene>
<reference evidence="2" key="1">
    <citation type="submission" date="2018-05" db="EMBL/GenBank/DDBJ databases">
        <authorList>
            <person name="Lanie J.A."/>
            <person name="Ng W.-L."/>
            <person name="Kazmierczak K.M."/>
            <person name="Andrzejewski T.M."/>
            <person name="Davidsen T.M."/>
            <person name="Wayne K.J."/>
            <person name="Tettelin H."/>
            <person name="Glass J.I."/>
            <person name="Rusch D."/>
            <person name="Podicherti R."/>
            <person name="Tsui H.-C.T."/>
            <person name="Winkler M.E."/>
        </authorList>
    </citation>
    <scope>NUCLEOTIDE SEQUENCE</scope>
</reference>
<accession>A0A381T308</accession>
<evidence type="ECO:0008006" key="3">
    <source>
        <dbReference type="Google" id="ProtNLM"/>
    </source>
</evidence>
<evidence type="ECO:0000256" key="1">
    <source>
        <dbReference type="ARBA" id="ARBA00022729"/>
    </source>
</evidence>